<sequence>MKDDPQDGWGLKGIRLRGKCSNSTIKWEVGKFANLKKWLERPEDSCDRFDKLKLSIVRGPHEDGYQDRVFIGFEDEGKQQISLQTHEGWQNWQDINIREIWDAPIVGLDEITQIHIKQLHKYGNLSAIQSFKLKGSCAGSNSLIEYGLKFEGLDQQTEKTQEYNHPGTGVPSHTIWRTNINAKKDWILLHDCTRFDKLDVSVGISGYPGSGTEDSLYISFARDKTLAPDQLVKAKPWPGNVYSIQIDLKEIFGTDTIYIQDIHYFRIFARKEWWLKRVPDWWKVTNVIFEARCADDHSKVLQNEQYRGVEKQCDALAKPWDQEVEGPIYINSWHWKDDKIASKVKIRTHDGNEF</sequence>
<protein>
    <submittedName>
        <fullName evidence="1">Uncharacterized protein</fullName>
    </submittedName>
</protein>
<reference evidence="1 2" key="1">
    <citation type="submission" date="2017-06" db="EMBL/GenBank/DDBJ databases">
        <title>Ant-infecting Ophiocordyceps genomes reveal a high diversity of potential behavioral manipulation genes and a possible major role for enterotoxins.</title>
        <authorList>
            <person name="De Bekker C."/>
            <person name="Evans H.C."/>
            <person name="Brachmann A."/>
            <person name="Hughes D.P."/>
        </authorList>
    </citation>
    <scope>NUCLEOTIDE SEQUENCE [LARGE SCALE GENOMIC DNA]</scope>
    <source>
        <strain evidence="1 2">Map64</strain>
    </source>
</reference>
<dbReference type="AlphaFoldDB" id="A0A2C5XBY8"/>
<comment type="caution">
    <text evidence="1">The sequence shown here is derived from an EMBL/GenBank/DDBJ whole genome shotgun (WGS) entry which is preliminary data.</text>
</comment>
<organism evidence="1 2">
    <name type="scientific">Ophiocordyceps australis</name>
    <dbReference type="NCBI Taxonomy" id="1399860"/>
    <lineage>
        <taxon>Eukaryota</taxon>
        <taxon>Fungi</taxon>
        <taxon>Dikarya</taxon>
        <taxon>Ascomycota</taxon>
        <taxon>Pezizomycotina</taxon>
        <taxon>Sordariomycetes</taxon>
        <taxon>Hypocreomycetidae</taxon>
        <taxon>Hypocreales</taxon>
        <taxon>Ophiocordycipitaceae</taxon>
        <taxon>Ophiocordyceps</taxon>
    </lineage>
</organism>
<dbReference type="Proteomes" id="UP000226192">
    <property type="component" value="Unassembled WGS sequence"/>
</dbReference>
<dbReference type="STRING" id="1399860.A0A2C5XBY8"/>
<keyword evidence="2" id="KW-1185">Reference proteome</keyword>
<evidence type="ECO:0000313" key="2">
    <source>
        <dbReference type="Proteomes" id="UP000226192"/>
    </source>
</evidence>
<accession>A0A2C5XBY8</accession>
<proteinExistence type="predicted"/>
<name>A0A2C5XBY8_9HYPO</name>
<dbReference type="OrthoDB" id="4922952at2759"/>
<evidence type="ECO:0000313" key="1">
    <source>
        <dbReference type="EMBL" id="PHH66659.1"/>
    </source>
</evidence>
<gene>
    <name evidence="1" type="ORF">CDD81_6496</name>
</gene>
<dbReference type="EMBL" id="NJET01000006">
    <property type="protein sequence ID" value="PHH66659.1"/>
    <property type="molecule type" value="Genomic_DNA"/>
</dbReference>